<evidence type="ECO:0000256" key="11">
    <source>
        <dbReference type="ARBA" id="ARBA00023029"/>
    </source>
</evidence>
<dbReference type="Proteomes" id="UP000037035">
    <property type="component" value="Unassembled WGS sequence"/>
</dbReference>
<dbReference type="Pfam" id="PF16898">
    <property type="entry name" value="TOPRIM_C"/>
    <property type="match status" value="1"/>
</dbReference>
<dbReference type="SMART" id="SM00434">
    <property type="entry name" value="TOP4c"/>
    <property type="match status" value="1"/>
</dbReference>
<feature type="active site" description="O-(5'-phospho-DNA)-tyrosine intermediate" evidence="15">
    <location>
        <position position="984"/>
    </location>
</feature>
<reference evidence="20 21" key="1">
    <citation type="submission" date="2015-08" db="EMBL/GenBank/DDBJ databases">
        <title>Next Generation Sequencing and Analysis of the Genome of Puccinia sorghi L Schw, the Causal Agent of Maize Common Rust.</title>
        <authorList>
            <person name="Rochi L."/>
            <person name="Burguener G."/>
            <person name="Darino M."/>
            <person name="Turjanski A."/>
            <person name="Kreff E."/>
            <person name="Dieguez M.J."/>
            <person name="Sacco F."/>
        </authorList>
    </citation>
    <scope>NUCLEOTIDE SEQUENCE [LARGE SCALE GENOMIC DNA]</scope>
    <source>
        <strain evidence="20 21">RO10H11247</strain>
    </source>
</reference>
<feature type="domain" description="Toprim" evidence="18">
    <location>
        <begin position="648"/>
        <end position="762"/>
    </location>
</feature>
<dbReference type="Gene3D" id="3.30.565.10">
    <property type="entry name" value="Histidine kinase-like ATPase, C-terminal domain"/>
    <property type="match status" value="1"/>
</dbReference>
<dbReference type="Gene3D" id="3.90.199.10">
    <property type="entry name" value="Topoisomerase II, domain 5"/>
    <property type="match status" value="1"/>
</dbReference>
<dbReference type="SMART" id="SM00433">
    <property type="entry name" value="TOP2c"/>
    <property type="match status" value="1"/>
</dbReference>
<dbReference type="Gene3D" id="3.30.1490.30">
    <property type="match status" value="1"/>
</dbReference>
<feature type="compositionally biased region" description="Polar residues" evidence="17">
    <location>
        <begin position="1442"/>
        <end position="1451"/>
    </location>
</feature>
<feature type="compositionally biased region" description="Acidic residues" evidence="17">
    <location>
        <begin position="1276"/>
        <end position="1289"/>
    </location>
</feature>
<keyword evidence="13 15" id="KW-0413">Isomerase</keyword>
<dbReference type="InterPro" id="IPR013760">
    <property type="entry name" value="Topo_IIA-like_dom_sf"/>
</dbReference>
<name>A0A0L6VT17_9BASI</name>
<evidence type="ECO:0000256" key="3">
    <source>
        <dbReference type="ARBA" id="ARBA00001946"/>
    </source>
</evidence>
<dbReference type="GO" id="GO:0005524">
    <property type="term" value="F:ATP binding"/>
    <property type="evidence" value="ECO:0007669"/>
    <property type="project" value="UniProtKB-UniRule"/>
</dbReference>
<sequence length="1672" mass="185936">MTWVIPRGVSSPGVFHEETRPTKSDSTNNNRTHHQIISSIRFLLNYRLAPWESGYLLYPRPNFPRFTPQKPPPSIIHYQVSKSIRVLHHFPSWALAKMSSDESDDFNVAHNNDSGSDFEEMSLPKSKAKQKTTVKPQLASKTASKSAPKSKAAPAKSKPKPLADRDDNQTVSDNNSEAGDVVTELPISKPPTTTNGTAAAKKKTASETYQKLSQLEHVLKRPDTYIGSVEAIRQFMWIFDKEKKIMVNKEISFVPGLYKIVDEILVNAADNKQRDDSMDTLKVTVDSENNTISVMNNGKGIPIEIHETEKIYIPELIFGHLLAGSNFDDDEKKTTGGRNGYGAKLANIYSTEFIVEAADKQTAKKYKQTFRNNMSVKEKPKITENKKGEEYTKITFKPDLVKFNLPAENGLAGDMEALISKRVYDMAGTLRNVKVWLNDERLKLSGFKKYVEMYTSGINEAQKGSKTVEAPGSPGSGAPKAPIIYEECGKRWEIAFTPSDGQFQQVSFCNSIATTKGGTHVEHVVKQVVDKIIESVNKKKAKLTLKPYQVRNHIWVFVNCLIENPAFDSQTKENMTLGTSKFGSKCVITEEFMKKVMKSGVIDSVMDFAKFKEEAALKKTDGSKRSRITGIVKLEDANNAGTKKAADCTLILTEGDSAKSLAVAGLSVIGRDNYGVFPLRGKLLNVREASGAQLLSNAEIQHIKQIMGLQQGKTYTSRDSLRYGSLMIMTDQDHDGSHIKGLIINFLDYFFPSLLKIPGFLVEFITPIVKVTKKKEEISFFTMPEFEKWKEENDGGRGWTSKYYKGLGTSDAKDAKKYFSRMSAHRIKFAPTQENDRGLIDMAFNKKKADDRKEWLRGFEPGTHLDQNVSQITYTEFINKELILFSMADNIRSIPSMVDGFKPGQRKVLFACFKRKLKAEIKVAQLGGYCSEHSAYHHGEASLTQTIVGLAQNFVGSNNINVLSPNGQFGTRASGGKDAASARYIFTNVEKITRVIFPPADDHILNYLTDDGTQIEPEWYIPILPMVLVNGSSGIGTGWSSDIPNYNPIDIVNNLRRRLADQPLEPMHPWFRGFTGQIIPEAPGKYKVLGEWDQPDEDTIEITELPIRVWNQSYKEQIEAWINSTDKIPALVKDYREYHTETTVHFIISLTEKGKEAIKKEGIEKVFKLAGNLSITNMVCFDPLGKIKKYSTPEQILDDFFDVRLAYYQKRKEYLVNDLTLMYERLSNQARFVLMIIEKKLVVSNRKKADIVAELRKLEFRPFPIKPKPKTAGDPDQADEEGGEEEEVADLSAAGTAGDFDYLLGMAISRLTAEQVAKLLAERDDKEKELHILLEKTAQDLWNVDLDAFEQEWRRLITSDNDSRRASIKKVKTLGFKPANPAKGKGKKPAAKAELDSDGEEVYKPSIDKKPAKPKAGTQSKLDFKSVTATSTSTAAPKSEPNETSTVNRSGGSLPAASKSAKRDASELGDDDKPTGKAPAKKKKAASVQSDDDSEDDFEIKVKSKGSKEETGDSKAKKKAGSTSTTTKKSSKPGPSTKAAKAKPANPKKRAKAVLSDADSSDSDIRKLALDDDDDDDEQEEEEDSVVVAKPAKKPAAAAAKKRVVSGGSTTTSKKPASSKSNQKQDDDDEDEFDAPIRRPARATKAKPKSYKLMDHSSDDDDGGSQFEEDDD</sequence>
<feature type="region of interest" description="Disordered" evidence="17">
    <location>
        <begin position="1266"/>
        <end position="1290"/>
    </location>
</feature>
<evidence type="ECO:0000256" key="9">
    <source>
        <dbReference type="ARBA" id="ARBA00022840"/>
    </source>
</evidence>
<dbReference type="InterPro" id="IPR001154">
    <property type="entry name" value="TopoII_euk"/>
</dbReference>
<dbReference type="FunFam" id="3.40.50.670:FF:000001">
    <property type="entry name" value="DNA topoisomerase 2"/>
    <property type="match status" value="2"/>
</dbReference>
<evidence type="ECO:0000256" key="2">
    <source>
        <dbReference type="ARBA" id="ARBA00001913"/>
    </source>
</evidence>
<comment type="cofactor">
    <cofactor evidence="2">
        <name>Ca(2+)</name>
        <dbReference type="ChEBI" id="CHEBI:29108"/>
    </cofactor>
</comment>
<organism evidence="20 21">
    <name type="scientific">Puccinia sorghi</name>
    <dbReference type="NCBI Taxonomy" id="27349"/>
    <lineage>
        <taxon>Eukaryota</taxon>
        <taxon>Fungi</taxon>
        <taxon>Dikarya</taxon>
        <taxon>Basidiomycota</taxon>
        <taxon>Pucciniomycotina</taxon>
        <taxon>Pucciniomycetes</taxon>
        <taxon>Pucciniales</taxon>
        <taxon>Pucciniaceae</taxon>
        <taxon>Puccinia</taxon>
    </lineage>
</organism>
<dbReference type="PRINTS" id="PR01158">
    <property type="entry name" value="TOPISMRASEII"/>
</dbReference>
<dbReference type="GO" id="GO:0003677">
    <property type="term" value="F:DNA binding"/>
    <property type="evidence" value="ECO:0007669"/>
    <property type="project" value="UniProtKB-UniRule"/>
</dbReference>
<dbReference type="EC" id="5.6.2.2" evidence="5 16"/>
<keyword evidence="8 16" id="KW-0547">Nucleotide-binding</keyword>
<comment type="subunit">
    <text evidence="16">Homodimer.</text>
</comment>
<keyword evidence="9 16" id="KW-0067">ATP-binding</keyword>
<keyword evidence="21" id="KW-1185">Reference proteome</keyword>
<proteinExistence type="inferred from homology"/>
<dbReference type="PANTHER" id="PTHR10169">
    <property type="entry name" value="DNA TOPOISOMERASE/GYRASE"/>
    <property type="match status" value="1"/>
</dbReference>
<evidence type="ECO:0000256" key="5">
    <source>
        <dbReference type="ARBA" id="ARBA00012895"/>
    </source>
</evidence>
<dbReference type="PANTHER" id="PTHR10169:SF38">
    <property type="entry name" value="DNA TOPOISOMERASE 2"/>
    <property type="match status" value="1"/>
</dbReference>
<feature type="compositionally biased region" description="Low complexity" evidence="17">
    <location>
        <begin position="190"/>
        <end position="199"/>
    </location>
</feature>
<feature type="compositionally biased region" description="Basic and acidic residues" evidence="17">
    <location>
        <begin position="1461"/>
        <end position="1475"/>
    </location>
</feature>
<dbReference type="InterPro" id="IPR018522">
    <property type="entry name" value="TopoIIA_CS"/>
</dbReference>
<dbReference type="InterPro" id="IPR002205">
    <property type="entry name" value="Topo_IIA_dom_A"/>
</dbReference>
<evidence type="ECO:0000256" key="16">
    <source>
        <dbReference type="RuleBase" id="RU362094"/>
    </source>
</evidence>
<dbReference type="SUPFAM" id="SSF55874">
    <property type="entry name" value="ATPase domain of HSP90 chaperone/DNA topoisomerase II/histidine kinase"/>
    <property type="match status" value="1"/>
</dbReference>
<evidence type="ECO:0000256" key="1">
    <source>
        <dbReference type="ARBA" id="ARBA00000185"/>
    </source>
</evidence>
<dbReference type="Gene3D" id="1.10.268.10">
    <property type="entry name" value="Topoisomerase, domain 3"/>
    <property type="match status" value="1"/>
</dbReference>
<feature type="compositionally biased region" description="Low complexity" evidence="17">
    <location>
        <begin position="1521"/>
        <end position="1545"/>
    </location>
</feature>
<protein>
    <recommendedName>
        <fullName evidence="6 16">DNA topoisomerase 2</fullName>
        <ecNumber evidence="5 16">5.6.2.2</ecNumber>
    </recommendedName>
</protein>
<comment type="catalytic activity">
    <reaction evidence="1 15 16">
        <text>ATP-dependent breakage, passage and rejoining of double-stranded DNA.</text>
        <dbReference type="EC" id="5.6.2.2"/>
    </reaction>
</comment>
<dbReference type="InterPro" id="IPR003594">
    <property type="entry name" value="HATPase_dom"/>
</dbReference>
<dbReference type="STRING" id="27349.A0A0L6VT17"/>
<feature type="compositionally biased region" description="Basic and acidic residues" evidence="17">
    <location>
        <begin position="1391"/>
        <end position="1411"/>
    </location>
</feature>
<dbReference type="FunFam" id="3.30.1360.40:FF:000003">
    <property type="entry name" value="DNA topoisomerase 2"/>
    <property type="match status" value="1"/>
</dbReference>
<feature type="compositionally biased region" description="Low complexity" evidence="17">
    <location>
        <begin position="1586"/>
        <end position="1621"/>
    </location>
</feature>
<dbReference type="FunFam" id="3.30.230.10:FF:000008">
    <property type="entry name" value="DNA topoisomerase 2"/>
    <property type="match status" value="1"/>
</dbReference>
<gene>
    <name evidence="20" type="ORF">VP01_1094g1</name>
</gene>
<dbReference type="InterPro" id="IPR013759">
    <property type="entry name" value="Topo_IIA_B_C"/>
</dbReference>
<evidence type="ECO:0000256" key="8">
    <source>
        <dbReference type="ARBA" id="ARBA00022741"/>
    </source>
</evidence>
<dbReference type="SUPFAM" id="SSF56719">
    <property type="entry name" value="Type II DNA topoisomerase"/>
    <property type="match status" value="1"/>
</dbReference>
<dbReference type="PROSITE" id="PS52040">
    <property type="entry name" value="TOPO_IIA"/>
    <property type="match status" value="1"/>
</dbReference>
<dbReference type="GO" id="GO:0003918">
    <property type="term" value="F:DNA topoisomerase type II (double strand cut, ATP-hydrolyzing) activity"/>
    <property type="evidence" value="ECO:0007669"/>
    <property type="project" value="UniProtKB-UniRule"/>
</dbReference>
<dbReference type="Gene3D" id="3.30.1360.40">
    <property type="match status" value="1"/>
</dbReference>
<dbReference type="CDD" id="cd03365">
    <property type="entry name" value="TOPRIM_TopoIIA"/>
    <property type="match status" value="1"/>
</dbReference>
<comment type="cofactor">
    <cofactor evidence="3">
        <name>Mg(2+)</name>
        <dbReference type="ChEBI" id="CHEBI:18420"/>
    </cofactor>
</comment>
<dbReference type="InterPro" id="IPR006171">
    <property type="entry name" value="TOPRIM_dom"/>
</dbReference>
<dbReference type="GO" id="GO:0006265">
    <property type="term" value="P:DNA topological change"/>
    <property type="evidence" value="ECO:0007669"/>
    <property type="project" value="UniProtKB-UniRule"/>
</dbReference>
<evidence type="ECO:0000256" key="15">
    <source>
        <dbReference type="PROSITE-ProRule" id="PRU01384"/>
    </source>
</evidence>
<dbReference type="VEuPathDB" id="FungiDB:VP01_1094g1"/>
<evidence type="ECO:0000256" key="7">
    <source>
        <dbReference type="ARBA" id="ARBA00022723"/>
    </source>
</evidence>
<evidence type="ECO:0000313" key="21">
    <source>
        <dbReference type="Proteomes" id="UP000037035"/>
    </source>
</evidence>
<comment type="function">
    <text evidence="14 16">Control of topological states of DNA by transient breakage and subsequent rejoining of DNA strands. Topoisomerase II makes double-strand breaks.</text>
</comment>
<dbReference type="InterPro" id="IPR020568">
    <property type="entry name" value="Ribosomal_Su5_D2-typ_SF"/>
</dbReference>
<evidence type="ECO:0000313" key="20">
    <source>
        <dbReference type="EMBL" id="KNZ63846.1"/>
    </source>
</evidence>
<dbReference type="OrthoDB" id="276498at2759"/>
<comment type="caution">
    <text evidence="20">The sequence shown here is derived from an EMBL/GenBank/DDBJ whole genome shotgun (WGS) entry which is preliminary data.</text>
</comment>
<dbReference type="PROSITE" id="PS00177">
    <property type="entry name" value="TOPOISOMERASE_II"/>
    <property type="match status" value="1"/>
</dbReference>
<dbReference type="InterPro" id="IPR014721">
    <property type="entry name" value="Ribsml_uS5_D2-typ_fold_subgr"/>
</dbReference>
<feature type="compositionally biased region" description="Basic and acidic residues" evidence="17">
    <location>
        <begin position="1499"/>
        <end position="1515"/>
    </location>
</feature>
<dbReference type="Pfam" id="PF00204">
    <property type="entry name" value="DNA_gyraseB"/>
    <property type="match status" value="1"/>
</dbReference>
<accession>A0A0L6VT17</accession>
<evidence type="ECO:0000256" key="4">
    <source>
        <dbReference type="ARBA" id="ARBA00011080"/>
    </source>
</evidence>
<feature type="compositionally biased region" description="Low complexity" evidence="17">
    <location>
        <begin position="139"/>
        <end position="156"/>
    </location>
</feature>
<keyword evidence="12 15" id="KW-0238">DNA-binding</keyword>
<dbReference type="InterPro" id="IPR013758">
    <property type="entry name" value="Topo_IIA_A/C_ab"/>
</dbReference>
<feature type="compositionally biased region" description="Low complexity" evidence="17">
    <location>
        <begin position="1426"/>
        <end position="1436"/>
    </location>
</feature>
<dbReference type="FunFam" id="3.30.1490.30:FF:000001">
    <property type="entry name" value="DNA topoisomerase 2"/>
    <property type="match status" value="1"/>
</dbReference>
<dbReference type="InterPro" id="IPR034157">
    <property type="entry name" value="TOPRIM_TopoII"/>
</dbReference>
<evidence type="ECO:0000256" key="14">
    <source>
        <dbReference type="ARBA" id="ARBA00053943"/>
    </source>
</evidence>
<evidence type="ECO:0000256" key="12">
    <source>
        <dbReference type="ARBA" id="ARBA00023125"/>
    </source>
</evidence>
<dbReference type="Pfam" id="PF01751">
    <property type="entry name" value="Toprim"/>
    <property type="match status" value="1"/>
</dbReference>
<dbReference type="Pfam" id="PF00521">
    <property type="entry name" value="DNA_topoisoIV"/>
    <property type="match status" value="1"/>
</dbReference>
<evidence type="ECO:0000256" key="13">
    <source>
        <dbReference type="ARBA" id="ARBA00023235"/>
    </source>
</evidence>
<dbReference type="GO" id="GO:0005634">
    <property type="term" value="C:nucleus"/>
    <property type="evidence" value="ECO:0007669"/>
    <property type="project" value="TreeGrafter"/>
</dbReference>
<feature type="region of interest" description="Disordered" evidence="17">
    <location>
        <begin position="1372"/>
        <end position="1672"/>
    </location>
</feature>
<dbReference type="InterPro" id="IPR001241">
    <property type="entry name" value="Topo_IIA"/>
</dbReference>
<keyword evidence="11 15" id="KW-0799">Topoisomerase</keyword>
<feature type="compositionally biased region" description="Acidic residues" evidence="17">
    <location>
        <begin position="1571"/>
        <end position="1585"/>
    </location>
</feature>
<dbReference type="PROSITE" id="PS50880">
    <property type="entry name" value="TOPRIM"/>
    <property type="match status" value="1"/>
</dbReference>
<dbReference type="InterPro" id="IPR036890">
    <property type="entry name" value="HATPase_C_sf"/>
</dbReference>
<dbReference type="FunFam" id="3.90.199.10:FF:000002">
    <property type="entry name" value="DNA topoisomerase 2"/>
    <property type="match status" value="1"/>
</dbReference>
<dbReference type="SUPFAM" id="SSF54211">
    <property type="entry name" value="Ribosomal protein S5 domain 2-like"/>
    <property type="match status" value="1"/>
</dbReference>
<dbReference type="Gene3D" id="3.40.50.670">
    <property type="match status" value="1"/>
</dbReference>
<dbReference type="CDD" id="cd16930">
    <property type="entry name" value="HATPase_TopII-like"/>
    <property type="match status" value="1"/>
</dbReference>
<dbReference type="CDD" id="cd00187">
    <property type="entry name" value="TOP4c"/>
    <property type="match status" value="1"/>
</dbReference>
<evidence type="ECO:0000256" key="6">
    <source>
        <dbReference type="ARBA" id="ARBA00019635"/>
    </source>
</evidence>
<dbReference type="PRINTS" id="PR00418">
    <property type="entry name" value="TPI2FAMILY"/>
</dbReference>
<evidence type="ECO:0000256" key="10">
    <source>
        <dbReference type="ARBA" id="ARBA00022842"/>
    </source>
</evidence>
<keyword evidence="10" id="KW-0460">Magnesium</keyword>
<dbReference type="InterPro" id="IPR031660">
    <property type="entry name" value="TOPRIM_C"/>
</dbReference>
<dbReference type="Pfam" id="PF02518">
    <property type="entry name" value="HATPase_c"/>
    <property type="match status" value="1"/>
</dbReference>
<feature type="region of interest" description="Disordered" evidence="17">
    <location>
        <begin position="1"/>
        <end position="30"/>
    </location>
</feature>
<comment type="similarity">
    <text evidence="4 16">Belongs to the type II topoisomerase family.</text>
</comment>
<dbReference type="GO" id="GO:0000712">
    <property type="term" value="P:resolution of meiotic recombination intermediates"/>
    <property type="evidence" value="ECO:0007669"/>
    <property type="project" value="TreeGrafter"/>
</dbReference>
<feature type="compositionally biased region" description="Basic residues" evidence="17">
    <location>
        <begin position="1639"/>
        <end position="1650"/>
    </location>
</feature>
<dbReference type="SMART" id="SM00387">
    <property type="entry name" value="HATPase_c"/>
    <property type="match status" value="1"/>
</dbReference>
<evidence type="ECO:0000259" key="19">
    <source>
        <dbReference type="PROSITE" id="PS52040"/>
    </source>
</evidence>
<dbReference type="Gene3D" id="3.30.230.10">
    <property type="match status" value="1"/>
</dbReference>
<dbReference type="InterPro" id="IPR013506">
    <property type="entry name" value="Topo_IIA_bsu_dom2"/>
</dbReference>
<feature type="compositionally biased region" description="Acidic residues" evidence="17">
    <location>
        <begin position="1658"/>
        <end position="1672"/>
    </location>
</feature>
<dbReference type="GO" id="GO:0000819">
    <property type="term" value="P:sister chromatid segregation"/>
    <property type="evidence" value="ECO:0007669"/>
    <property type="project" value="TreeGrafter"/>
</dbReference>
<evidence type="ECO:0000259" key="18">
    <source>
        <dbReference type="PROSITE" id="PS50880"/>
    </source>
</evidence>
<keyword evidence="7" id="KW-0479">Metal-binding</keyword>
<dbReference type="EMBL" id="LAVV01001054">
    <property type="protein sequence ID" value="KNZ63846.1"/>
    <property type="molecule type" value="Genomic_DNA"/>
</dbReference>
<dbReference type="CDD" id="cd03481">
    <property type="entry name" value="TopoIIA_Trans_ScTopoIIA"/>
    <property type="match status" value="1"/>
</dbReference>
<dbReference type="InterPro" id="IPR013757">
    <property type="entry name" value="Topo_IIA_A_a_sf"/>
</dbReference>
<feature type="region of interest" description="Disordered" evidence="17">
    <location>
        <begin position="101"/>
        <end position="202"/>
    </location>
</feature>
<feature type="domain" description="Topo IIA-type catalytic" evidence="19">
    <location>
        <begin position="894"/>
        <end position="1346"/>
    </location>
</feature>
<evidence type="ECO:0000256" key="17">
    <source>
        <dbReference type="SAM" id="MobiDB-lite"/>
    </source>
</evidence>
<dbReference type="GO" id="GO:0046872">
    <property type="term" value="F:metal ion binding"/>
    <property type="evidence" value="ECO:0007669"/>
    <property type="project" value="UniProtKB-KW"/>
</dbReference>
<dbReference type="FunFam" id="3.30.565.10:FF:000004">
    <property type="entry name" value="DNA topoisomerase 2"/>
    <property type="match status" value="1"/>
</dbReference>
<dbReference type="InterPro" id="IPR050634">
    <property type="entry name" value="DNA_Topoisomerase_II"/>
</dbReference>